<dbReference type="Proteomes" id="UP000244880">
    <property type="component" value="Unassembled WGS sequence"/>
</dbReference>
<gene>
    <name evidence="2" type="ORF">ASD8599_00243</name>
</gene>
<reference evidence="2 3" key="1">
    <citation type="submission" date="2018-03" db="EMBL/GenBank/DDBJ databases">
        <authorList>
            <person name="Keele B.F."/>
        </authorList>
    </citation>
    <scope>NUCLEOTIDE SEQUENCE [LARGE SCALE GENOMIC DNA]</scope>
    <source>
        <strain evidence="2 3">CECT 8599</strain>
    </source>
</reference>
<evidence type="ECO:0000256" key="1">
    <source>
        <dbReference type="SAM" id="SignalP"/>
    </source>
</evidence>
<feature type="signal peptide" evidence="1">
    <location>
        <begin position="1"/>
        <end position="20"/>
    </location>
</feature>
<evidence type="ECO:0000313" key="2">
    <source>
        <dbReference type="EMBL" id="SPH19517.1"/>
    </source>
</evidence>
<dbReference type="AlphaFoldDB" id="A0A2R8B8Y9"/>
<name>A0A2R8B8Y9_9RHOB</name>
<accession>A0A2R8B8Y9</accession>
<organism evidence="2 3">
    <name type="scientific">Ascidiaceihabitans donghaensis</name>
    <dbReference type="NCBI Taxonomy" id="1510460"/>
    <lineage>
        <taxon>Bacteria</taxon>
        <taxon>Pseudomonadati</taxon>
        <taxon>Pseudomonadota</taxon>
        <taxon>Alphaproteobacteria</taxon>
        <taxon>Rhodobacterales</taxon>
        <taxon>Paracoccaceae</taxon>
        <taxon>Ascidiaceihabitans</taxon>
    </lineage>
</organism>
<dbReference type="EMBL" id="OMOR01000001">
    <property type="protein sequence ID" value="SPH19517.1"/>
    <property type="molecule type" value="Genomic_DNA"/>
</dbReference>
<proteinExistence type="predicted"/>
<dbReference type="RefSeq" id="WP_108826847.1">
    <property type="nucleotide sequence ID" value="NZ_OMOR01000001.1"/>
</dbReference>
<keyword evidence="1" id="KW-0732">Signal</keyword>
<keyword evidence="3" id="KW-1185">Reference proteome</keyword>
<sequence length="84" mass="8258">MKKAYALTAVLALLAAPVAAQQLPTNNTVSGGQGDVNLDGQAITAAAFGLTGTVTAVAIVGTVLFVTVVTDDGEEVVVTTTAPS</sequence>
<protein>
    <submittedName>
        <fullName evidence="2">Uncharacterized protein</fullName>
    </submittedName>
</protein>
<feature type="chain" id="PRO_5015305440" evidence="1">
    <location>
        <begin position="21"/>
        <end position="84"/>
    </location>
</feature>
<evidence type="ECO:0000313" key="3">
    <source>
        <dbReference type="Proteomes" id="UP000244880"/>
    </source>
</evidence>